<dbReference type="PROSITE" id="PS50041">
    <property type="entry name" value="C_TYPE_LECTIN_2"/>
    <property type="match status" value="8"/>
</dbReference>
<feature type="domain" description="C-type lectin" evidence="5">
    <location>
        <begin position="462"/>
        <end position="585"/>
    </location>
</feature>
<dbReference type="Ensembl" id="ENSCJPT00005007074.1">
    <property type="protein sequence ID" value="ENSCJPP00005004167.1"/>
    <property type="gene ID" value="ENSCJPG00005004199.1"/>
</dbReference>
<dbReference type="AlphaFoldDB" id="A0A8C2SW64"/>
<dbReference type="RefSeq" id="XP_015708934.1">
    <property type="nucleotide sequence ID" value="XM_015853448.2"/>
</dbReference>
<feature type="signal peptide" evidence="4">
    <location>
        <begin position="1"/>
        <end position="18"/>
    </location>
</feature>
<dbReference type="InterPro" id="IPR018378">
    <property type="entry name" value="C-type_lectin_CS"/>
</dbReference>
<dbReference type="OrthoDB" id="441660at2759"/>
<feature type="domain" description="C-type lectin" evidence="5">
    <location>
        <begin position="762"/>
        <end position="886"/>
    </location>
</feature>
<dbReference type="CDD" id="cd00037">
    <property type="entry name" value="CLECT"/>
    <property type="match status" value="8"/>
</dbReference>
<name>A0A8C2SW64_COTJA</name>
<dbReference type="FunFam" id="3.10.100.10:FF:000014">
    <property type="entry name" value="Macrophage mannose receptor 1"/>
    <property type="match status" value="1"/>
</dbReference>
<evidence type="ECO:0000313" key="6">
    <source>
        <dbReference type="Ensembl" id="ENSCJPP00005004167.1"/>
    </source>
</evidence>
<keyword evidence="3" id="KW-1133">Transmembrane helix</keyword>
<dbReference type="FunFam" id="3.10.100.10:FF:000027">
    <property type="entry name" value="Mannose receptor, C type 1"/>
    <property type="match status" value="1"/>
</dbReference>
<reference evidence="6" key="2">
    <citation type="submission" date="2025-08" db="UniProtKB">
        <authorList>
            <consortium name="Ensembl"/>
        </authorList>
    </citation>
    <scope>IDENTIFICATION</scope>
</reference>
<feature type="domain" description="C-type lectin" evidence="5">
    <location>
        <begin position="614"/>
        <end position="735"/>
    </location>
</feature>
<evidence type="ECO:0000256" key="2">
    <source>
        <dbReference type="SAM" id="MobiDB-lite"/>
    </source>
</evidence>
<evidence type="ECO:0000256" key="1">
    <source>
        <dbReference type="ARBA" id="ARBA00023157"/>
    </source>
</evidence>
<feature type="transmembrane region" description="Helical" evidence="3">
    <location>
        <begin position="1187"/>
        <end position="1209"/>
    </location>
</feature>
<dbReference type="PANTHER" id="PTHR22803">
    <property type="entry name" value="MANNOSE, PHOSPHOLIPASE, LECTIN RECEPTOR RELATED"/>
    <property type="match status" value="1"/>
</dbReference>
<dbReference type="FunFam" id="3.10.100.10:FF:000031">
    <property type="entry name" value="macrophage mannose receptor 1"/>
    <property type="match status" value="1"/>
</dbReference>
<dbReference type="FunFam" id="3.10.100.10:FF:000023">
    <property type="entry name" value="Macrophage mannose receptor 1"/>
    <property type="match status" value="1"/>
</dbReference>
<feature type="domain" description="C-type lectin" evidence="5">
    <location>
        <begin position="1046"/>
        <end position="1164"/>
    </location>
</feature>
<accession>A0A8C2SW64</accession>
<feature type="chain" id="PRO_5034555514" evidence="4">
    <location>
        <begin position="19"/>
        <end position="1263"/>
    </location>
</feature>
<feature type="region of interest" description="Disordered" evidence="2">
    <location>
        <begin position="1239"/>
        <end position="1263"/>
    </location>
</feature>
<proteinExistence type="predicted"/>
<sequence length="1263" mass="143976">MTLASFLVFLCLVSGTFQLQSLDDTEKFWTEDASTGVLYQINSESALTWHQARKSCQDQNAELLSITEIHEQEYVGELIKKFSFALWIGLNALNFNSGWQWAGGSPFRYLNWAPGSPFPAPGKICGTMNPRQNAKWENEACNQRFGYICKKRKVSSKFDNITKEEMRHIKCAEHWWPYAGHCYSIQREFKTWKDALTSCKGQGGDLASVHNIAEYSFLVSQLGYKPTEELWLGLNDLKNHFYFEWSDGTPVTFTTWQRRQPTYRNDLEDCVVMKGQDGYWATEICDKQLGYICKKKPSSQSPEEKIKDPGCQEGWKRYGFHCYLVGTALVTFSDANKTCEQSNAYLATVETRNEQAFLISLTGLRSEKYFWLGLSDTEEQGMFRWTSGETPSFTHWNSGMPGKEQGCVAMGTGAGAGLWDVISCQETANFLCKQLAVEVPPLALPAQVSAATCAQGWDGAPQADSCFKFFVRDKNLKKNWFEAEEFCREIGGNLVTINSKEDQTLIWQLALEKGLQTQGFWIGLFFLNPDEGFTWIDGSPVTYKNWDEGEPNNAEGIEHCVMFIRSPQMRWNDLYCEHLLNWICETKKGTLLKPEPNNKDEYQAVQNSDGWIIYEDKQYYFSTESVPMEKARKICQRNFADLVVIENENERRFIWKYINRKLSDIFLERESYFIGLFVSSDQKLSWLGKTPVNYVAWAPGEPNYSHNDKNCVVITKDFGFWNSINCGLKNNFICERHNSTYSGFVPTVLPPLGGCPEMWILFQNKCYKIIGSREEERLTWYSARRACVELGGNLASIHSAQVQAFLTFHLKDVTDETWIGLNDEHSYIWTDGSPYDYACWARGFPLHKYNRIGTKVDCIAMTMRSVDEAGKWENTDCHHNKSYICHMDSKPELFHTTSAPDSDFFHYGNSSYLIIPSKMSWEEARKACREKSSELASISDYYCNKLLLLQATQYGEPLWIGLNSNMGYGYFRWSDKKKVDFSNWRYGEPEEKIACVFLELSGKWKTAPCNEKHFSVCKKSEDIVPSDPPQDIGRCPQSGHITWIPFRSHCYYFNANEMSWVQSVTQCIRSGGMLTSVEDLTESNFLAEHADSYTSKTSGFWIGLYRNINGQLVWQDNSALDFVNWDEAEPLEEQSENEYCVQLSASSGSWNSIPCSSGKGFICKTPKTVPAVANAKGGQKHSDQRTVWILLILVLFILVGVGIMVYFFFKIKIQSEAEPAVGLRSMLLEYSNALAGGDDENDPASSKGGSEHSAVHCENTATL</sequence>
<dbReference type="GeneTree" id="ENSGT01050000244842"/>
<dbReference type="FunFam" id="3.10.100.10:FF:000016">
    <property type="entry name" value="macrophage mannose receptor 1"/>
    <property type="match status" value="1"/>
</dbReference>
<keyword evidence="3" id="KW-0472">Membrane</keyword>
<dbReference type="InterPro" id="IPR016187">
    <property type="entry name" value="CTDL_fold"/>
</dbReference>
<dbReference type="Gene3D" id="3.10.100.10">
    <property type="entry name" value="Mannose-Binding Protein A, subunit A"/>
    <property type="match status" value="8"/>
</dbReference>
<keyword evidence="3" id="KW-0812">Transmembrane</keyword>
<reference evidence="6" key="3">
    <citation type="submission" date="2025-09" db="UniProtKB">
        <authorList>
            <consortium name="Ensembl"/>
        </authorList>
    </citation>
    <scope>IDENTIFICATION</scope>
</reference>
<dbReference type="SUPFAM" id="SSF56436">
    <property type="entry name" value="C-type lectin-like"/>
    <property type="match status" value="8"/>
</dbReference>
<evidence type="ECO:0000256" key="3">
    <source>
        <dbReference type="SAM" id="Phobius"/>
    </source>
</evidence>
<reference evidence="6" key="1">
    <citation type="submission" date="2015-11" db="EMBL/GenBank/DDBJ databases">
        <authorList>
            <consortium name="International Coturnix japonica Genome Analysis Consortium"/>
            <person name="Warren W."/>
            <person name="Burt D.W."/>
            <person name="Antin P.B."/>
            <person name="Lanford R."/>
            <person name="Gros J."/>
            <person name="Wilson R.K."/>
        </authorList>
    </citation>
    <scope>NUCLEOTIDE SEQUENCE [LARGE SCALE GENOMIC DNA]</scope>
</reference>
<keyword evidence="1" id="KW-1015">Disulfide bond</keyword>
<dbReference type="Proteomes" id="UP000694412">
    <property type="component" value="Chromosome 2"/>
</dbReference>
<dbReference type="PROSITE" id="PS00615">
    <property type="entry name" value="C_TYPE_LECTIN_1"/>
    <property type="match status" value="5"/>
</dbReference>
<keyword evidence="4" id="KW-0732">Signal</keyword>
<dbReference type="SMART" id="SM00034">
    <property type="entry name" value="CLECT"/>
    <property type="match status" value="8"/>
</dbReference>
<feature type="domain" description="C-type lectin" evidence="5">
    <location>
        <begin position="318"/>
        <end position="433"/>
    </location>
</feature>
<dbReference type="GeneID" id="107309035"/>
<keyword evidence="7" id="KW-1185">Reference proteome</keyword>
<dbReference type="InterPro" id="IPR016186">
    <property type="entry name" value="C-type_lectin-like/link_sf"/>
</dbReference>
<dbReference type="FunFam" id="3.10.100.10:FF:000022">
    <property type="entry name" value="Mannose receptor C-type 1"/>
    <property type="match status" value="1"/>
</dbReference>
<evidence type="ECO:0000259" key="5">
    <source>
        <dbReference type="PROSITE" id="PS50041"/>
    </source>
</evidence>
<dbReference type="InterPro" id="IPR001304">
    <property type="entry name" value="C-type_lectin-like"/>
</dbReference>
<evidence type="ECO:0000256" key="4">
    <source>
        <dbReference type="SAM" id="SignalP"/>
    </source>
</evidence>
<feature type="domain" description="C-type lectin" evidence="5">
    <location>
        <begin position="39"/>
        <end position="150"/>
    </location>
</feature>
<dbReference type="KEGG" id="cjo:107309035"/>
<organism evidence="6 7">
    <name type="scientific">Coturnix japonica</name>
    <name type="common">Japanese quail</name>
    <name type="synonym">Coturnix coturnix japonica</name>
    <dbReference type="NCBI Taxonomy" id="93934"/>
    <lineage>
        <taxon>Eukaryota</taxon>
        <taxon>Metazoa</taxon>
        <taxon>Chordata</taxon>
        <taxon>Craniata</taxon>
        <taxon>Vertebrata</taxon>
        <taxon>Euteleostomi</taxon>
        <taxon>Archelosauria</taxon>
        <taxon>Archosauria</taxon>
        <taxon>Dinosauria</taxon>
        <taxon>Saurischia</taxon>
        <taxon>Theropoda</taxon>
        <taxon>Coelurosauria</taxon>
        <taxon>Aves</taxon>
        <taxon>Neognathae</taxon>
        <taxon>Galloanserae</taxon>
        <taxon>Galliformes</taxon>
        <taxon>Phasianidae</taxon>
        <taxon>Perdicinae</taxon>
        <taxon>Coturnix</taxon>
    </lineage>
</organism>
<dbReference type="FunFam" id="3.10.100.10:FF:000025">
    <property type="entry name" value="Mannose receptor C-type 1"/>
    <property type="match status" value="1"/>
</dbReference>
<evidence type="ECO:0000313" key="7">
    <source>
        <dbReference type="Proteomes" id="UP000694412"/>
    </source>
</evidence>
<feature type="domain" description="C-type lectin" evidence="5">
    <location>
        <begin position="178"/>
        <end position="294"/>
    </location>
</feature>
<protein>
    <submittedName>
        <fullName evidence="6">Macrophage mannose receptor 1-like</fullName>
    </submittedName>
</protein>
<feature type="domain" description="C-type lectin" evidence="5">
    <location>
        <begin position="907"/>
        <end position="1018"/>
    </location>
</feature>
<dbReference type="Pfam" id="PF00059">
    <property type="entry name" value="Lectin_C"/>
    <property type="match status" value="8"/>
</dbReference>
<dbReference type="InterPro" id="IPR050111">
    <property type="entry name" value="C-type_lectin/snaclec_domain"/>
</dbReference>
<gene>
    <name evidence="6" type="primary">LOC107309035</name>
</gene>